<dbReference type="AlphaFoldDB" id="A0A7Z0HYZ0"/>
<evidence type="ECO:0000313" key="3">
    <source>
        <dbReference type="Proteomes" id="UP000529417"/>
    </source>
</evidence>
<evidence type="ECO:0000256" key="1">
    <source>
        <dbReference type="SAM" id="MobiDB-lite"/>
    </source>
</evidence>
<organism evidence="2 3">
    <name type="scientific">Rhabdonatronobacter sediminivivens</name>
    <dbReference type="NCBI Taxonomy" id="2743469"/>
    <lineage>
        <taxon>Bacteria</taxon>
        <taxon>Pseudomonadati</taxon>
        <taxon>Pseudomonadota</taxon>
        <taxon>Alphaproteobacteria</taxon>
        <taxon>Rhodobacterales</taxon>
        <taxon>Paracoccaceae</taxon>
        <taxon>Rhabdonatronobacter</taxon>
    </lineage>
</organism>
<name>A0A7Z0HYZ0_9RHOB</name>
<gene>
    <name evidence="2" type="ORF">HUK65_06320</name>
</gene>
<feature type="region of interest" description="Disordered" evidence="1">
    <location>
        <begin position="1"/>
        <end position="20"/>
    </location>
</feature>
<comment type="caution">
    <text evidence="2">The sequence shown here is derived from an EMBL/GenBank/DDBJ whole genome shotgun (WGS) entry which is preliminary data.</text>
</comment>
<dbReference type="Proteomes" id="UP000529417">
    <property type="component" value="Unassembled WGS sequence"/>
</dbReference>
<keyword evidence="3" id="KW-1185">Reference proteome</keyword>
<evidence type="ECO:0000313" key="2">
    <source>
        <dbReference type="EMBL" id="NYS24602.1"/>
    </source>
</evidence>
<dbReference type="EMBL" id="JACBXS010000009">
    <property type="protein sequence ID" value="NYS24602.1"/>
    <property type="molecule type" value="Genomic_DNA"/>
</dbReference>
<dbReference type="RefSeq" id="WP_179905307.1">
    <property type="nucleotide sequence ID" value="NZ_JACBXS010000009.1"/>
</dbReference>
<proteinExistence type="predicted"/>
<protein>
    <submittedName>
        <fullName evidence="2">Uncharacterized protein</fullName>
    </submittedName>
</protein>
<sequence>MTNKNPAPGNDTGLPSTAGLTRGDEIFRLCDEANAAMQEVALYVHSVNNDPALAKVPPRKRWTPERMARLQELQGAHGAIAKRIEDHPDGHIVDVTEGPVVGRPGQ</sequence>
<accession>A0A7Z0HYZ0</accession>
<reference evidence="2 3" key="1">
    <citation type="journal article" date="2000" name="Arch. Microbiol.">
        <title>Rhodobaca bogoriensis gen. nov. and sp. nov., an alkaliphilic purple nonsulfur bacterium from African Rift Valley soda lakes.</title>
        <authorList>
            <person name="Milford A.D."/>
            <person name="Achenbach L.A."/>
            <person name="Jung D.O."/>
            <person name="Madigan M.T."/>
        </authorList>
    </citation>
    <scope>NUCLEOTIDE SEQUENCE [LARGE SCALE GENOMIC DNA]</scope>
    <source>
        <strain evidence="2 3">2376</strain>
    </source>
</reference>